<name>A0A3E1Y1T1_9BACT</name>
<evidence type="ECO:0000313" key="1">
    <source>
        <dbReference type="EMBL" id="RFS18650.1"/>
    </source>
</evidence>
<reference evidence="1 2" key="1">
    <citation type="submission" date="2018-07" db="EMBL/GenBank/DDBJ databases">
        <title>Chitinophaga K2CV101002-2 sp. nov., isolated from a monsoon evergreen broad-leaved forest soil.</title>
        <authorList>
            <person name="Lv Y."/>
        </authorList>
    </citation>
    <scope>NUCLEOTIDE SEQUENCE [LARGE SCALE GENOMIC DNA]</scope>
    <source>
        <strain evidence="1 2">GDMCC 1.1288</strain>
    </source>
</reference>
<comment type="caution">
    <text evidence="1">The sequence shown here is derived from an EMBL/GenBank/DDBJ whole genome shotgun (WGS) entry which is preliminary data.</text>
</comment>
<dbReference type="EMBL" id="QPMM01000022">
    <property type="protein sequence ID" value="RFS18650.1"/>
    <property type="molecule type" value="Genomic_DNA"/>
</dbReference>
<accession>A0A3E1Y1T1</accession>
<organism evidence="1 2">
    <name type="scientific">Chitinophaga silvatica</name>
    <dbReference type="NCBI Taxonomy" id="2282649"/>
    <lineage>
        <taxon>Bacteria</taxon>
        <taxon>Pseudomonadati</taxon>
        <taxon>Bacteroidota</taxon>
        <taxon>Chitinophagia</taxon>
        <taxon>Chitinophagales</taxon>
        <taxon>Chitinophagaceae</taxon>
        <taxon>Chitinophaga</taxon>
    </lineage>
</organism>
<proteinExistence type="predicted"/>
<dbReference type="OrthoDB" id="656826at2"/>
<evidence type="ECO:0008006" key="3">
    <source>
        <dbReference type="Google" id="ProtNLM"/>
    </source>
</evidence>
<sequence length="208" mass="25220">MKTLEEVKKLFENKSYLIRSEFINDYDFEDDYFEYYHHFLLNVKSIRDKFYLSDLIDLTGWLNIYDLNIRKRYYELLFQKSNYLVKLAVLDYFKYCEKNLLPKGYVKDLNLLYSHRQPEILRSQILFNLIICKQEIDSLYIECLSNLIEKTKDWKILHRLLSNLNEIRLNKKVHEIICGNLVKKADTFAFEGRTRELLKSICIDSNRN</sequence>
<dbReference type="Proteomes" id="UP000260644">
    <property type="component" value="Unassembled WGS sequence"/>
</dbReference>
<evidence type="ECO:0000313" key="2">
    <source>
        <dbReference type="Proteomes" id="UP000260644"/>
    </source>
</evidence>
<dbReference type="RefSeq" id="WP_116979056.1">
    <property type="nucleotide sequence ID" value="NZ_QPMM01000022.1"/>
</dbReference>
<dbReference type="AlphaFoldDB" id="A0A3E1Y1T1"/>
<protein>
    <recommendedName>
        <fullName evidence="3">HEAT repeat domain-containing protein</fullName>
    </recommendedName>
</protein>
<keyword evidence="2" id="KW-1185">Reference proteome</keyword>
<gene>
    <name evidence="1" type="ORF">DVR12_27445</name>
</gene>